<dbReference type="InterPro" id="IPR057666">
    <property type="entry name" value="DrpA_SLOG"/>
</dbReference>
<evidence type="ECO:0000313" key="4">
    <source>
        <dbReference type="EMBL" id="PJC21753.1"/>
    </source>
</evidence>
<dbReference type="GO" id="GO:0009294">
    <property type="term" value="P:DNA-mediated transformation"/>
    <property type="evidence" value="ECO:0007669"/>
    <property type="project" value="InterPro"/>
</dbReference>
<dbReference type="Pfam" id="PF17782">
    <property type="entry name" value="WHD_DprA"/>
    <property type="match status" value="1"/>
</dbReference>
<dbReference type="InterPro" id="IPR041614">
    <property type="entry name" value="DprA_WH"/>
</dbReference>
<dbReference type="Gene3D" id="1.10.10.10">
    <property type="entry name" value="Winged helix-like DNA-binding domain superfamily/Winged helix DNA-binding domain"/>
    <property type="match status" value="1"/>
</dbReference>
<feature type="domain" description="DprA winged helix" evidence="3">
    <location>
        <begin position="302"/>
        <end position="354"/>
    </location>
</feature>
<dbReference type="NCBIfam" id="TIGR00732">
    <property type="entry name" value="dprA"/>
    <property type="match status" value="1"/>
</dbReference>
<name>A0A2M8EHN6_UNCKA</name>
<feature type="domain" description="Smf/DprA SLOG" evidence="2">
    <location>
        <begin position="77"/>
        <end position="288"/>
    </location>
</feature>
<dbReference type="SUPFAM" id="SSF102405">
    <property type="entry name" value="MCP/YpsA-like"/>
    <property type="match status" value="1"/>
</dbReference>
<protein>
    <submittedName>
        <fullName evidence="4">DNA-protecting protein DprA</fullName>
    </submittedName>
</protein>
<dbReference type="Proteomes" id="UP000228781">
    <property type="component" value="Unassembled WGS sequence"/>
</dbReference>
<dbReference type="InterPro" id="IPR003488">
    <property type="entry name" value="DprA"/>
</dbReference>
<dbReference type="InterPro" id="IPR036388">
    <property type="entry name" value="WH-like_DNA-bd_sf"/>
</dbReference>
<sequence>MAEKDYWILWNQLYEHVGPVRFNQLLRAFGSAKGGWETPAEAFTKLGWDEKALQALEKRGKLAIAPISEQISKLKAKVITTADPEYPESLRSIYDPPPLLYVRGELLSSDNLSLAVVGTRKMTRYGQEVVEALIPELTAVGLTIISGLALGIDAAAHKAALEAGGRTVAVLACGIDQIYPPANTKLGEEIIRRGRGAIITEFPPGTSTYPSNFPVRNRIISGMALGTLVVEAAEGSGTFHTVRAALEQGREVFAVPGSIFSPYSAGTAKLIASGAKPVTSGKDILEELEVEVKAKMQEVKEAMPTTKREEELLALLGNDEKHVDEIIKIANMATNEILSTLTLLEMKGLVKSLGSGLYRKAA</sequence>
<dbReference type="AlphaFoldDB" id="A0A2M8EHN6"/>
<dbReference type="Pfam" id="PF02481">
    <property type="entry name" value="DNA_processg_A"/>
    <property type="match status" value="1"/>
</dbReference>
<proteinExistence type="inferred from homology"/>
<dbReference type="Gene3D" id="3.40.50.450">
    <property type="match status" value="1"/>
</dbReference>
<evidence type="ECO:0000256" key="1">
    <source>
        <dbReference type="ARBA" id="ARBA00006525"/>
    </source>
</evidence>
<organism evidence="4 5">
    <name type="scientific">candidate division WWE3 bacterium CG_4_9_14_0_2_um_filter_48_10</name>
    <dbReference type="NCBI Taxonomy" id="1975078"/>
    <lineage>
        <taxon>Bacteria</taxon>
        <taxon>Katanobacteria</taxon>
    </lineage>
</organism>
<accession>A0A2M8EHN6</accession>
<evidence type="ECO:0000259" key="3">
    <source>
        <dbReference type="Pfam" id="PF17782"/>
    </source>
</evidence>
<dbReference type="EMBL" id="PFSK01000049">
    <property type="protein sequence ID" value="PJC21753.1"/>
    <property type="molecule type" value="Genomic_DNA"/>
</dbReference>
<dbReference type="PANTHER" id="PTHR43022">
    <property type="entry name" value="PROTEIN SMF"/>
    <property type="match status" value="1"/>
</dbReference>
<dbReference type="PANTHER" id="PTHR43022:SF1">
    <property type="entry name" value="PROTEIN SMF"/>
    <property type="match status" value="1"/>
</dbReference>
<reference evidence="5" key="1">
    <citation type="submission" date="2017-09" db="EMBL/GenBank/DDBJ databases">
        <title>Depth-based differentiation of microbial function through sediment-hosted aquifers and enrichment of novel symbionts in the deep terrestrial subsurface.</title>
        <authorList>
            <person name="Probst A.J."/>
            <person name="Ladd B."/>
            <person name="Jarett J.K."/>
            <person name="Geller-Mcgrath D.E."/>
            <person name="Sieber C.M.K."/>
            <person name="Emerson J.B."/>
            <person name="Anantharaman K."/>
            <person name="Thomas B.C."/>
            <person name="Malmstrom R."/>
            <person name="Stieglmeier M."/>
            <person name="Klingl A."/>
            <person name="Woyke T."/>
            <person name="Ryan C.M."/>
            <person name="Banfield J.F."/>
        </authorList>
    </citation>
    <scope>NUCLEOTIDE SEQUENCE [LARGE SCALE GENOMIC DNA]</scope>
</reference>
<comment type="similarity">
    <text evidence="1">Belongs to the DprA/Smf family.</text>
</comment>
<comment type="caution">
    <text evidence="4">The sequence shown here is derived from an EMBL/GenBank/DDBJ whole genome shotgun (WGS) entry which is preliminary data.</text>
</comment>
<evidence type="ECO:0000259" key="2">
    <source>
        <dbReference type="Pfam" id="PF02481"/>
    </source>
</evidence>
<evidence type="ECO:0000313" key="5">
    <source>
        <dbReference type="Proteomes" id="UP000228781"/>
    </source>
</evidence>
<gene>
    <name evidence="4" type="primary">dprA</name>
    <name evidence="4" type="ORF">CO059_03135</name>
</gene>